<dbReference type="EMBL" id="MU157838">
    <property type="protein sequence ID" value="KAF9530780.1"/>
    <property type="molecule type" value="Genomic_DNA"/>
</dbReference>
<accession>A0A9P6JSQ7</accession>
<evidence type="ECO:0000256" key="1">
    <source>
        <dbReference type="SAM" id="MobiDB-lite"/>
    </source>
</evidence>
<protein>
    <submittedName>
        <fullName evidence="2">Uncharacterized protein</fullName>
    </submittedName>
</protein>
<dbReference type="OrthoDB" id="3141838at2759"/>
<dbReference type="AlphaFoldDB" id="A0A9P6JSQ7"/>
<evidence type="ECO:0000313" key="2">
    <source>
        <dbReference type="EMBL" id="KAF9530780.1"/>
    </source>
</evidence>
<proteinExistence type="predicted"/>
<feature type="region of interest" description="Disordered" evidence="1">
    <location>
        <begin position="57"/>
        <end position="80"/>
    </location>
</feature>
<sequence>MSIVDRHQSPVTWQTHNRHPALHQLLQSSSPAPPGSGAGTPSIAAVTAGSQPSRHYYGSSYGSGARPPSTSVYDAPVPAKNERELTRETLREILDYFSQLVPRHFGPNRPIRLVVHGGACMLLHEGIYKLSVQQQQMSPHLPRRTTTRDVDYIHRSFVTEMTSMGVPDAASRLAECVKAIARRFGLGLDWMNSDADIALPYAYDPQGKPYDPIYHASIQANNIDLHTIYTSPNKLLTLISVTPFWAVSLKLVRYVKWDPGDICLLLR</sequence>
<organism evidence="2 3">
    <name type="scientific">Crepidotus variabilis</name>
    <dbReference type="NCBI Taxonomy" id="179855"/>
    <lineage>
        <taxon>Eukaryota</taxon>
        <taxon>Fungi</taxon>
        <taxon>Dikarya</taxon>
        <taxon>Basidiomycota</taxon>
        <taxon>Agaricomycotina</taxon>
        <taxon>Agaricomycetes</taxon>
        <taxon>Agaricomycetidae</taxon>
        <taxon>Agaricales</taxon>
        <taxon>Agaricineae</taxon>
        <taxon>Crepidotaceae</taxon>
        <taxon>Crepidotus</taxon>
    </lineage>
</organism>
<evidence type="ECO:0000313" key="3">
    <source>
        <dbReference type="Proteomes" id="UP000807306"/>
    </source>
</evidence>
<reference evidence="2" key="1">
    <citation type="submission" date="2020-11" db="EMBL/GenBank/DDBJ databases">
        <authorList>
            <consortium name="DOE Joint Genome Institute"/>
            <person name="Ahrendt S."/>
            <person name="Riley R."/>
            <person name="Andreopoulos W."/>
            <person name="Labutti K."/>
            <person name="Pangilinan J."/>
            <person name="Ruiz-Duenas F.J."/>
            <person name="Barrasa J.M."/>
            <person name="Sanchez-Garcia M."/>
            <person name="Camarero S."/>
            <person name="Miyauchi S."/>
            <person name="Serrano A."/>
            <person name="Linde D."/>
            <person name="Babiker R."/>
            <person name="Drula E."/>
            <person name="Ayuso-Fernandez I."/>
            <person name="Pacheco R."/>
            <person name="Padilla G."/>
            <person name="Ferreira P."/>
            <person name="Barriuso J."/>
            <person name="Kellner H."/>
            <person name="Castanera R."/>
            <person name="Alfaro M."/>
            <person name="Ramirez L."/>
            <person name="Pisabarro A.G."/>
            <person name="Kuo A."/>
            <person name="Tritt A."/>
            <person name="Lipzen A."/>
            <person name="He G."/>
            <person name="Yan M."/>
            <person name="Ng V."/>
            <person name="Cullen D."/>
            <person name="Martin F."/>
            <person name="Rosso M.-N."/>
            <person name="Henrissat B."/>
            <person name="Hibbett D."/>
            <person name="Martinez A.T."/>
            <person name="Grigoriev I.V."/>
        </authorList>
    </citation>
    <scope>NUCLEOTIDE SEQUENCE</scope>
    <source>
        <strain evidence="2">CBS 506.95</strain>
    </source>
</reference>
<gene>
    <name evidence="2" type="ORF">CPB83DRAFT_762493</name>
</gene>
<name>A0A9P6JSQ7_9AGAR</name>
<dbReference type="Proteomes" id="UP000807306">
    <property type="component" value="Unassembled WGS sequence"/>
</dbReference>
<comment type="caution">
    <text evidence="2">The sequence shown here is derived from an EMBL/GenBank/DDBJ whole genome shotgun (WGS) entry which is preliminary data.</text>
</comment>
<keyword evidence="3" id="KW-1185">Reference proteome</keyword>
<feature type="region of interest" description="Disordered" evidence="1">
    <location>
        <begin position="26"/>
        <end position="45"/>
    </location>
</feature>